<dbReference type="GO" id="GO:0000725">
    <property type="term" value="P:recombinational repair"/>
    <property type="evidence" value="ECO:0007669"/>
    <property type="project" value="TreeGrafter"/>
</dbReference>
<dbReference type="EC" id="5.6.2.4" evidence="7"/>
<dbReference type="GO" id="GO:0043138">
    <property type="term" value="F:3'-5' DNA helicase activity"/>
    <property type="evidence" value="ECO:0007669"/>
    <property type="project" value="UniProtKB-EC"/>
</dbReference>
<evidence type="ECO:0000256" key="8">
    <source>
        <dbReference type="ARBA" id="ARBA00048988"/>
    </source>
</evidence>
<evidence type="ECO:0000256" key="1">
    <source>
        <dbReference type="ARBA" id="ARBA00022741"/>
    </source>
</evidence>
<keyword evidence="5" id="KW-0413">Isomerase</keyword>
<dbReference type="Pfam" id="PF01396">
    <property type="entry name" value="Zn_ribbon_Top1"/>
    <property type="match status" value="2"/>
</dbReference>
<dbReference type="AlphaFoldDB" id="A0A363D2F3"/>
<evidence type="ECO:0000256" key="7">
    <source>
        <dbReference type="ARBA" id="ARBA00034808"/>
    </source>
</evidence>
<dbReference type="OrthoDB" id="9810135at2"/>
<dbReference type="EMBL" id="MUXE01000004">
    <property type="protein sequence ID" value="PUE65479.1"/>
    <property type="molecule type" value="Genomic_DNA"/>
</dbReference>
<keyword evidence="13" id="KW-1185">Reference proteome</keyword>
<evidence type="ECO:0000259" key="11">
    <source>
        <dbReference type="PROSITE" id="PS51198"/>
    </source>
</evidence>
<evidence type="ECO:0000256" key="9">
    <source>
        <dbReference type="PROSITE-ProRule" id="PRU00560"/>
    </source>
</evidence>
<keyword evidence="1 9" id="KW-0547">Nucleotide-binding</keyword>
<dbReference type="RefSeq" id="WP_108558353.1">
    <property type="nucleotide sequence ID" value="NZ_MUXE01000004.1"/>
</dbReference>
<evidence type="ECO:0000313" key="13">
    <source>
        <dbReference type="Proteomes" id="UP000251135"/>
    </source>
</evidence>
<dbReference type="PANTHER" id="PTHR11070">
    <property type="entry name" value="UVRD / RECB / PCRA DNA HELICASE FAMILY MEMBER"/>
    <property type="match status" value="1"/>
</dbReference>
<keyword evidence="10" id="KW-0175">Coiled coil</keyword>
<dbReference type="GO" id="GO:0005829">
    <property type="term" value="C:cytosol"/>
    <property type="evidence" value="ECO:0007669"/>
    <property type="project" value="TreeGrafter"/>
</dbReference>
<name>A0A363D2F3_9BACT</name>
<dbReference type="InterPro" id="IPR027417">
    <property type="entry name" value="P-loop_NTPase"/>
</dbReference>
<protein>
    <recommendedName>
        <fullName evidence="7">DNA 3'-5' helicase</fullName>
        <ecNumber evidence="7">5.6.2.4</ecNumber>
    </recommendedName>
</protein>
<feature type="binding site" evidence="9">
    <location>
        <begin position="181"/>
        <end position="188"/>
    </location>
    <ligand>
        <name>ATP</name>
        <dbReference type="ChEBI" id="CHEBI:30616"/>
    </ligand>
</feature>
<proteinExistence type="predicted"/>
<keyword evidence="2 9" id="KW-0378">Hydrolase</keyword>
<comment type="catalytic activity">
    <reaction evidence="6">
        <text>Couples ATP hydrolysis with the unwinding of duplex DNA by translocating in the 3'-5' direction.</text>
        <dbReference type="EC" id="5.6.2.4"/>
    </reaction>
</comment>
<dbReference type="GO" id="GO:0005694">
    <property type="term" value="C:chromosome"/>
    <property type="evidence" value="ECO:0007669"/>
    <property type="project" value="InterPro"/>
</dbReference>
<dbReference type="SUPFAM" id="SSF52540">
    <property type="entry name" value="P-loop containing nucleoside triphosphate hydrolases"/>
    <property type="match status" value="1"/>
</dbReference>
<dbReference type="Gene3D" id="3.40.50.300">
    <property type="entry name" value="P-loop containing nucleotide triphosphate hydrolases"/>
    <property type="match status" value="3"/>
</dbReference>
<dbReference type="Pfam" id="PF13361">
    <property type="entry name" value="UvrD_C"/>
    <property type="match status" value="1"/>
</dbReference>
<evidence type="ECO:0000256" key="10">
    <source>
        <dbReference type="SAM" id="Coils"/>
    </source>
</evidence>
<reference evidence="12 13" key="1">
    <citation type="submission" date="2017-02" db="EMBL/GenBank/DDBJ databases">
        <title>Arcobacter caeni sp. nov, a new Arcobacter species isolated from reclaimed water.</title>
        <authorList>
            <person name="Figueras M.J."/>
            <person name="Perez-Cataluna A."/>
            <person name="Salas-Masso N."/>
        </authorList>
    </citation>
    <scope>NUCLEOTIDE SEQUENCE [LARGE SCALE GENOMIC DNA]</scope>
    <source>
        <strain evidence="12 13">RW17-10</strain>
    </source>
</reference>
<dbReference type="GO" id="GO:0005524">
    <property type="term" value="F:ATP binding"/>
    <property type="evidence" value="ECO:0007669"/>
    <property type="project" value="UniProtKB-UniRule"/>
</dbReference>
<dbReference type="InterPro" id="IPR014017">
    <property type="entry name" value="DNA_helicase_UvrD-like_C"/>
</dbReference>
<dbReference type="InterPro" id="IPR013498">
    <property type="entry name" value="Topo_IA_Znf"/>
</dbReference>
<keyword evidence="4 9" id="KW-0067">ATP-binding</keyword>
<dbReference type="Pfam" id="PF00580">
    <property type="entry name" value="UvrD-helicase"/>
    <property type="match status" value="1"/>
</dbReference>
<keyword evidence="3 9" id="KW-0347">Helicase</keyword>
<dbReference type="Gene3D" id="3.30.65.10">
    <property type="entry name" value="Bacterial Topoisomerase I, domain 1"/>
    <property type="match status" value="1"/>
</dbReference>
<evidence type="ECO:0000256" key="3">
    <source>
        <dbReference type="ARBA" id="ARBA00022806"/>
    </source>
</evidence>
<accession>A0A363D2F3</accession>
<evidence type="ECO:0000256" key="2">
    <source>
        <dbReference type="ARBA" id="ARBA00022801"/>
    </source>
</evidence>
<feature type="domain" description="UvrD-like helicase ATP-binding" evidence="11">
    <location>
        <begin position="160"/>
        <end position="617"/>
    </location>
</feature>
<evidence type="ECO:0000256" key="4">
    <source>
        <dbReference type="ARBA" id="ARBA00022840"/>
    </source>
</evidence>
<organism evidence="12 13">
    <name type="scientific">Arcobacter caeni</name>
    <dbReference type="NCBI Taxonomy" id="1912877"/>
    <lineage>
        <taxon>Bacteria</taxon>
        <taxon>Pseudomonadati</taxon>
        <taxon>Campylobacterota</taxon>
        <taxon>Epsilonproteobacteria</taxon>
        <taxon>Campylobacterales</taxon>
        <taxon>Arcobacteraceae</taxon>
        <taxon>Arcobacter</taxon>
    </lineage>
</organism>
<dbReference type="GO" id="GO:0003916">
    <property type="term" value="F:DNA topoisomerase activity"/>
    <property type="evidence" value="ECO:0007669"/>
    <property type="project" value="InterPro"/>
</dbReference>
<evidence type="ECO:0000313" key="12">
    <source>
        <dbReference type="EMBL" id="PUE65479.1"/>
    </source>
</evidence>
<comment type="caution">
    <text evidence="12">The sequence shown here is derived from an EMBL/GenBank/DDBJ whole genome shotgun (WGS) entry which is preliminary data.</text>
</comment>
<dbReference type="PROSITE" id="PS51198">
    <property type="entry name" value="UVRD_HELICASE_ATP_BIND"/>
    <property type="match status" value="1"/>
</dbReference>
<comment type="catalytic activity">
    <reaction evidence="8">
        <text>ATP + H2O = ADP + phosphate + H(+)</text>
        <dbReference type="Rhea" id="RHEA:13065"/>
        <dbReference type="ChEBI" id="CHEBI:15377"/>
        <dbReference type="ChEBI" id="CHEBI:15378"/>
        <dbReference type="ChEBI" id="CHEBI:30616"/>
        <dbReference type="ChEBI" id="CHEBI:43474"/>
        <dbReference type="ChEBI" id="CHEBI:456216"/>
        <dbReference type="EC" id="5.6.2.4"/>
    </reaction>
</comment>
<sequence length="919" mass="108217">MISCNTQLNKNIEQKLNDELNSIKNKLPNWIVNKIVKVCSFGKIDLYKIKQEQINKLINEIEKLKEVYEKIDKVELKLTDLENTTKDIYINDYKRRQYKAKLELILREFSFYDLSIENEKYKFLSNFFIDSINAVNEKNNLFVKDEKIKEADFFKSVEENPLTESQQNAVVINEDNNLVIAGAGSGKTSVLVAKIGYLIKRGFTKPEDILVLAFNKKAVEEIEERITKKLNITTNVSTFHAFGLNIIGKANKKPLICNWATDDKILTNMIRNIVKDKLNDVNFYELFKQYFLEHFVPYKNQFDFKNKGEYYDYIKNYDLRTLNGDLVKSYEELEISNFLRLKNINYIYESPYEHETSTSRYRQYQPDFYLPDYRIYIEHYGISKDGKTADYINNEDYLNGIVWKRSVHRHFNTQCIETYSYEKSEGHLLSSLESKLKAHSVIMKDIPFEEVLKIFNEKNGTVDRFTKLTIQFLNHFKSNQFTYEDVRERIGILDFREKAFLNIFEIIYFEYEKKKNEFKCIDFYDMINDAIKIVKSGKYIPPYKYILIDEFQDISSSRSNLIKSLCEKIDDSILTVVGDDWQSINRFAGSDVSIIKNFKNHFGVSETIFLDNTFRFDNNISNVASKFITKNPTQINKSIKTFKFSENPSIYIYRNVKNEEAYIERILNFLNKKTENNKKKDVIILGRFNHLKPDNFKEIQNYYTNFNIQFLSVHGSKGLGADYVILLGLDKGKFGFPCEIEDDPILDIVMSQQENYEFAEERRLFYVALTRTKEKLFIVSDIHNSSTFINEIVDDNTEKEIQYLNNRDYVAKYCPECQLGSLVEKNVEDRYFYGCSNYPLCDYTDEIRKCSECGSNIVKLVDKNIAKCENIKCDKIEILCKLCNSFMVVRKKDDREFLACSSYSKTGCRYTQNFADRES</sequence>
<dbReference type="InterPro" id="IPR014016">
    <property type="entry name" value="UvrD-like_ATP-bd"/>
</dbReference>
<dbReference type="GO" id="GO:0006265">
    <property type="term" value="P:DNA topological change"/>
    <property type="evidence" value="ECO:0007669"/>
    <property type="project" value="InterPro"/>
</dbReference>
<dbReference type="FunFam" id="3.40.50.300:FF:000975">
    <property type="entry name" value="DNA helicase"/>
    <property type="match status" value="1"/>
</dbReference>
<dbReference type="InterPro" id="IPR000212">
    <property type="entry name" value="DNA_helicase_UvrD/REP"/>
</dbReference>
<dbReference type="GO" id="GO:0003677">
    <property type="term" value="F:DNA binding"/>
    <property type="evidence" value="ECO:0007669"/>
    <property type="project" value="InterPro"/>
</dbReference>
<evidence type="ECO:0000256" key="6">
    <source>
        <dbReference type="ARBA" id="ARBA00034617"/>
    </source>
</evidence>
<feature type="coiled-coil region" evidence="10">
    <location>
        <begin position="47"/>
        <end position="84"/>
    </location>
</feature>
<gene>
    <name evidence="12" type="ORF">B0174_03930</name>
</gene>
<evidence type="ECO:0000256" key="5">
    <source>
        <dbReference type="ARBA" id="ARBA00023235"/>
    </source>
</evidence>
<dbReference type="PANTHER" id="PTHR11070:SF63">
    <property type="entry name" value="DNA HELICASE IV"/>
    <property type="match status" value="1"/>
</dbReference>
<dbReference type="GO" id="GO:0016887">
    <property type="term" value="F:ATP hydrolysis activity"/>
    <property type="evidence" value="ECO:0007669"/>
    <property type="project" value="RHEA"/>
</dbReference>
<dbReference type="Proteomes" id="UP000251135">
    <property type="component" value="Unassembled WGS sequence"/>
</dbReference>